<organism evidence="5 6">
    <name type="scientific">Fulvimarina endophytica</name>
    <dbReference type="NCBI Taxonomy" id="2293836"/>
    <lineage>
        <taxon>Bacteria</taxon>
        <taxon>Pseudomonadati</taxon>
        <taxon>Pseudomonadota</taxon>
        <taxon>Alphaproteobacteria</taxon>
        <taxon>Hyphomicrobiales</taxon>
        <taxon>Aurantimonadaceae</taxon>
        <taxon>Fulvimarina</taxon>
    </lineage>
</organism>
<evidence type="ECO:0000256" key="1">
    <source>
        <dbReference type="ARBA" id="ARBA00001946"/>
    </source>
</evidence>
<dbReference type="Gene3D" id="3.90.79.10">
    <property type="entry name" value="Nucleoside Triphosphate Pyrophosphohydrolase"/>
    <property type="match status" value="1"/>
</dbReference>
<dbReference type="PROSITE" id="PS51462">
    <property type="entry name" value="NUDIX"/>
    <property type="match status" value="1"/>
</dbReference>
<gene>
    <name evidence="5" type="ORF">DYI37_18640</name>
</gene>
<evidence type="ECO:0000313" key="6">
    <source>
        <dbReference type="Proteomes" id="UP000264310"/>
    </source>
</evidence>
<dbReference type="PROSITE" id="PS00893">
    <property type="entry name" value="NUDIX_BOX"/>
    <property type="match status" value="1"/>
</dbReference>
<sequence>MKSPSSTPENGPGIGGTQMGLKQRDRKREDPSMNTNPDLASDWTPPERIRPIAIGLIVADGHVLLMEVRDRTGFLKGFRPVGGGIEFGESAEQALLREFREELGWEPHAASLLTVCENRFEHNGAPGHEIVFVFSGERPEGAPAPLPDTRLDFLDHGVATSIRWVAPDELERVPIYPEAIEPLLRTAIAGT</sequence>
<keyword evidence="2" id="KW-0378">Hydrolase</keyword>
<evidence type="ECO:0000259" key="4">
    <source>
        <dbReference type="PROSITE" id="PS51462"/>
    </source>
</evidence>
<feature type="region of interest" description="Disordered" evidence="3">
    <location>
        <begin position="1"/>
        <end position="45"/>
    </location>
</feature>
<reference evidence="5 6" key="1">
    <citation type="submission" date="2018-08" db="EMBL/GenBank/DDBJ databases">
        <title>Fulvimarina sp. 85, whole genome shotgun sequence.</title>
        <authorList>
            <person name="Tuo L."/>
        </authorList>
    </citation>
    <scope>NUCLEOTIDE SEQUENCE [LARGE SCALE GENOMIC DNA]</scope>
    <source>
        <strain evidence="5 6">85</strain>
    </source>
</reference>
<comment type="cofactor">
    <cofactor evidence="1">
        <name>Mg(2+)</name>
        <dbReference type="ChEBI" id="CHEBI:18420"/>
    </cofactor>
</comment>
<name>A0A371WY73_9HYPH</name>
<dbReference type="InterPro" id="IPR000086">
    <property type="entry name" value="NUDIX_hydrolase_dom"/>
</dbReference>
<dbReference type="Proteomes" id="UP000264310">
    <property type="component" value="Unassembled WGS sequence"/>
</dbReference>
<proteinExistence type="predicted"/>
<dbReference type="PANTHER" id="PTHR43046:SF14">
    <property type="entry name" value="MUTT_NUDIX FAMILY PROTEIN"/>
    <property type="match status" value="1"/>
</dbReference>
<dbReference type="PANTHER" id="PTHR43046">
    <property type="entry name" value="GDP-MANNOSE MANNOSYL HYDROLASE"/>
    <property type="match status" value="1"/>
</dbReference>
<dbReference type="Pfam" id="PF00293">
    <property type="entry name" value="NUDIX"/>
    <property type="match status" value="1"/>
</dbReference>
<dbReference type="CDD" id="cd04688">
    <property type="entry name" value="NUDIX_Hydrolase"/>
    <property type="match status" value="1"/>
</dbReference>
<protein>
    <submittedName>
        <fullName evidence="5">NUDIX domain-containing protein</fullName>
    </submittedName>
</protein>
<dbReference type="InterPro" id="IPR015797">
    <property type="entry name" value="NUDIX_hydrolase-like_dom_sf"/>
</dbReference>
<evidence type="ECO:0000256" key="2">
    <source>
        <dbReference type="ARBA" id="ARBA00022801"/>
    </source>
</evidence>
<dbReference type="GO" id="GO:0016787">
    <property type="term" value="F:hydrolase activity"/>
    <property type="evidence" value="ECO:0007669"/>
    <property type="project" value="UniProtKB-KW"/>
</dbReference>
<accession>A0A371WY73</accession>
<feature type="domain" description="Nudix hydrolase" evidence="4">
    <location>
        <begin position="47"/>
        <end position="186"/>
    </location>
</feature>
<evidence type="ECO:0000313" key="5">
    <source>
        <dbReference type="EMBL" id="RFC61947.1"/>
    </source>
</evidence>
<dbReference type="AlphaFoldDB" id="A0A371WY73"/>
<feature type="compositionally biased region" description="Basic and acidic residues" evidence="3">
    <location>
        <begin position="22"/>
        <end position="31"/>
    </location>
</feature>
<dbReference type="InterPro" id="IPR020084">
    <property type="entry name" value="NUDIX_hydrolase_CS"/>
</dbReference>
<comment type="caution">
    <text evidence="5">The sequence shown here is derived from an EMBL/GenBank/DDBJ whole genome shotgun (WGS) entry which is preliminary data.</text>
</comment>
<keyword evidence="6" id="KW-1185">Reference proteome</keyword>
<dbReference type="SUPFAM" id="SSF55811">
    <property type="entry name" value="Nudix"/>
    <property type="match status" value="1"/>
</dbReference>
<evidence type="ECO:0000256" key="3">
    <source>
        <dbReference type="SAM" id="MobiDB-lite"/>
    </source>
</evidence>
<dbReference type="EMBL" id="QURL01000011">
    <property type="protein sequence ID" value="RFC61947.1"/>
    <property type="molecule type" value="Genomic_DNA"/>
</dbReference>